<evidence type="ECO:0000256" key="1">
    <source>
        <dbReference type="SAM" id="MobiDB-lite"/>
    </source>
</evidence>
<evidence type="ECO:0000313" key="3">
    <source>
        <dbReference type="EMBL" id="KAK7233412.1"/>
    </source>
</evidence>
<proteinExistence type="predicted"/>
<dbReference type="CDD" id="cd00038">
    <property type="entry name" value="CAP_ED"/>
    <property type="match status" value="3"/>
</dbReference>
<dbReference type="Gene3D" id="2.60.120.10">
    <property type="entry name" value="Jelly Rolls"/>
    <property type="match status" value="4"/>
</dbReference>
<dbReference type="PANTHER" id="PTHR11635">
    <property type="entry name" value="CAMP-DEPENDENT PROTEIN KINASE REGULATORY CHAIN"/>
    <property type="match status" value="1"/>
</dbReference>
<dbReference type="InterPro" id="IPR000595">
    <property type="entry name" value="cNMP-bd_dom"/>
</dbReference>
<dbReference type="PROSITE" id="PS00889">
    <property type="entry name" value="CNMP_BINDING_2"/>
    <property type="match status" value="2"/>
</dbReference>
<dbReference type="GO" id="GO:0016301">
    <property type="term" value="F:kinase activity"/>
    <property type="evidence" value="ECO:0007669"/>
    <property type="project" value="UniProtKB-KW"/>
</dbReference>
<dbReference type="InterPro" id="IPR018490">
    <property type="entry name" value="cNMP-bd_dom_sf"/>
</dbReference>
<keyword evidence="3" id="KW-0418">Kinase</keyword>
<feature type="domain" description="Cyclic nucleotide-binding" evidence="2">
    <location>
        <begin position="53"/>
        <end position="168"/>
    </location>
</feature>
<organism evidence="3 4">
    <name type="scientific">Aureococcus anophagefferens</name>
    <name type="common">Harmful bloom alga</name>
    <dbReference type="NCBI Taxonomy" id="44056"/>
    <lineage>
        <taxon>Eukaryota</taxon>
        <taxon>Sar</taxon>
        <taxon>Stramenopiles</taxon>
        <taxon>Ochrophyta</taxon>
        <taxon>Pelagophyceae</taxon>
        <taxon>Pelagomonadales</taxon>
        <taxon>Pelagomonadaceae</taxon>
        <taxon>Aureococcus</taxon>
    </lineage>
</organism>
<name>A0ABR1FMB0_AURAN</name>
<dbReference type="SUPFAM" id="SSF51206">
    <property type="entry name" value="cAMP-binding domain-like"/>
    <property type="match status" value="4"/>
</dbReference>
<dbReference type="Proteomes" id="UP001363151">
    <property type="component" value="Unassembled WGS sequence"/>
</dbReference>
<sequence>MDLMSQIRALEGPVIDRKRLTSMSSRDVARERNNETFAKQIKKRVGILRNVSIFKEMSDEELAKAAEAFAEVTKECGEAVINQGDIGDEFFIISSGRALVLFHVSDDQPDKVLAKIGANAFFGELALLTDEPRSASIVADPDADGPLELLKMVRGDFQRLFAGSDTLRSANSNLKERWAWEVLSGLGLFASLPEMVVRDVVSAMKIVKYQPGTYIVQQGREGKAFYVILEGIVKVTKNDPDHPCGERPVGELGDHDYFGEVAMLSQDHMRTANVVTITQTVCFSLDRDVFQGTHNAAMGEELRRRRYFAKMSAEGCFSGNADRPLGRMTSTRAGISFKKRLMRIAFRGLMTSLRDSLVARMFQQLCRAPHLTSEYGAISAQAFLSCPDRGGFHRRLRAALDKIRKKPLLARTLPELSLVVGVLSQCKTFSTVYCHDWPHAAKIDFGHHVRVEQVDQGDVIYDSSERATRCYVVVRGTVTVLNGDQGTQQVPDEVEDTPGAGGAPLPKRATFWQIQGDFVEKATPGSTLGLESLDEPADARRVFYRHNAVALTDCVLLVFGYMDYYSIRGQVDAGCVSDVEEKYALLKDMGLMDGVGQEQLYHVAYALKEVHAPRGKTLLREGETAKTLYFLRGGTVTVFAAGIEVNTINKGEYFGESGILSHGAQSGAPPHVETVACVASTPLDLYVMEPINYSLVGARVLGRLRRNWKVRASWRRTRILTQRTNLRLPLLPQATSPGDPTDLPPSPLRKSPLRGQALFPALGVSSSLGSFNLR</sequence>
<dbReference type="InterPro" id="IPR018488">
    <property type="entry name" value="cNMP-bd_CS"/>
</dbReference>
<reference evidence="3 4" key="1">
    <citation type="submission" date="2024-03" db="EMBL/GenBank/DDBJ databases">
        <title>Aureococcus anophagefferens CCMP1851 and Kratosvirus quantuckense: Draft genome of a second virus-susceptible host strain in the model system.</title>
        <authorList>
            <person name="Chase E."/>
            <person name="Truchon A.R."/>
            <person name="Schepens W."/>
            <person name="Wilhelm S.W."/>
        </authorList>
    </citation>
    <scope>NUCLEOTIDE SEQUENCE [LARGE SCALE GENOMIC DNA]</scope>
    <source>
        <strain evidence="3 4">CCMP1851</strain>
    </source>
</reference>
<evidence type="ECO:0000259" key="2">
    <source>
        <dbReference type="PROSITE" id="PS50042"/>
    </source>
</evidence>
<keyword evidence="3" id="KW-0808">Transferase</keyword>
<dbReference type="InterPro" id="IPR014710">
    <property type="entry name" value="RmlC-like_jellyroll"/>
</dbReference>
<dbReference type="SMART" id="SM00100">
    <property type="entry name" value="cNMP"/>
    <property type="match status" value="3"/>
</dbReference>
<accession>A0ABR1FMB0</accession>
<dbReference type="PROSITE" id="PS00888">
    <property type="entry name" value="CNMP_BINDING_1"/>
    <property type="match status" value="1"/>
</dbReference>
<dbReference type="PANTHER" id="PTHR11635:SF152">
    <property type="entry name" value="CAMP-DEPENDENT PROTEIN KINASE TYPE I REGULATORY SUBUNIT-RELATED"/>
    <property type="match status" value="1"/>
</dbReference>
<feature type="region of interest" description="Disordered" evidence="1">
    <location>
        <begin position="730"/>
        <end position="750"/>
    </location>
</feature>
<evidence type="ECO:0000313" key="4">
    <source>
        <dbReference type="Proteomes" id="UP001363151"/>
    </source>
</evidence>
<dbReference type="Pfam" id="PF00027">
    <property type="entry name" value="cNMP_binding"/>
    <property type="match status" value="3"/>
</dbReference>
<keyword evidence="4" id="KW-1185">Reference proteome</keyword>
<comment type="caution">
    <text evidence="3">The sequence shown here is derived from an EMBL/GenBank/DDBJ whole genome shotgun (WGS) entry which is preliminary data.</text>
</comment>
<dbReference type="EMBL" id="JBBJCI010000360">
    <property type="protein sequence ID" value="KAK7233412.1"/>
    <property type="molecule type" value="Genomic_DNA"/>
</dbReference>
<feature type="domain" description="Cyclic nucleotide-binding" evidence="2">
    <location>
        <begin position="591"/>
        <end position="675"/>
    </location>
</feature>
<protein>
    <submittedName>
        <fullName evidence="3">cAMP-dependent protein kinase regulator</fullName>
    </submittedName>
</protein>
<feature type="domain" description="Cyclic nucleotide-binding" evidence="2">
    <location>
        <begin position="188"/>
        <end position="291"/>
    </location>
</feature>
<dbReference type="PRINTS" id="PR00103">
    <property type="entry name" value="CAMPKINASE"/>
</dbReference>
<gene>
    <name evidence="3" type="ORF">SO694_00105035</name>
</gene>
<dbReference type="PROSITE" id="PS50042">
    <property type="entry name" value="CNMP_BINDING_3"/>
    <property type="match status" value="3"/>
</dbReference>
<dbReference type="InterPro" id="IPR050503">
    <property type="entry name" value="cAMP-dep_PK_reg_su-like"/>
</dbReference>